<organism evidence="3 4">
    <name type="scientific">Amycolatopsis suaedae</name>
    <dbReference type="NCBI Taxonomy" id="2510978"/>
    <lineage>
        <taxon>Bacteria</taxon>
        <taxon>Bacillati</taxon>
        <taxon>Actinomycetota</taxon>
        <taxon>Actinomycetes</taxon>
        <taxon>Pseudonocardiales</taxon>
        <taxon>Pseudonocardiaceae</taxon>
        <taxon>Amycolatopsis</taxon>
    </lineage>
</organism>
<sequence length="328" mass="35273">MRRAVPMLLLAAVLAGCHSAAAPPAPAPAAPVIDAAATLATLRKVDDHPLWTMRVHGDYDPLVVPDALRVRPTTNCSLFTAHGDPADPLFGRNFDFPHQPALLLFTAPAGRHASVSMVDTSYLGLTSDADFTTEKGRQALLGAHLLPFDGMNAKGLTVGMATAPDARATVRPERRTVGSVRIMRMVLDEASTVDEAIAVFERFNVDFSDGTGLHYLFADAHGGAAVLEFVDGRLVVERQRGPWQVLTNIQLAGSDEATRLADPRYATASGALRAANGKLDQPQAMDLLARVHQPHTQWSIVYGQKSGKVRIATGRRFDVVHDFSLTMA</sequence>
<proteinExistence type="predicted"/>
<dbReference type="Proteomes" id="UP000292003">
    <property type="component" value="Unassembled WGS sequence"/>
</dbReference>
<dbReference type="Pfam" id="PF03417">
    <property type="entry name" value="AAT"/>
    <property type="match status" value="1"/>
</dbReference>
<evidence type="ECO:0000256" key="1">
    <source>
        <dbReference type="SAM" id="SignalP"/>
    </source>
</evidence>
<keyword evidence="4" id="KW-1185">Reference proteome</keyword>
<dbReference type="InterPro" id="IPR052193">
    <property type="entry name" value="Peptidase_C59"/>
</dbReference>
<feature type="signal peptide" evidence="1">
    <location>
        <begin position="1"/>
        <end position="22"/>
    </location>
</feature>
<name>A0A4V2EL26_9PSEU</name>
<gene>
    <name evidence="3" type="ORF">EWH70_30810</name>
</gene>
<reference evidence="3 4" key="1">
    <citation type="submission" date="2019-02" db="EMBL/GenBank/DDBJ databases">
        <title>Draft genome sequence of Amycolatopsis sp. 8-3EHSu isolated from roots of Suaeda maritima.</title>
        <authorList>
            <person name="Duangmal K."/>
            <person name="Chantavorakit T."/>
        </authorList>
    </citation>
    <scope>NUCLEOTIDE SEQUENCE [LARGE SCALE GENOMIC DNA]</scope>
    <source>
        <strain evidence="3 4">8-3EHSu</strain>
    </source>
</reference>
<dbReference type="InterPro" id="IPR005079">
    <property type="entry name" value="Peptidase_C45_hydrolase"/>
</dbReference>
<dbReference type="InterPro" id="IPR029055">
    <property type="entry name" value="Ntn_hydrolases_N"/>
</dbReference>
<keyword evidence="1" id="KW-0732">Signal</keyword>
<evidence type="ECO:0000313" key="3">
    <source>
        <dbReference type="EMBL" id="RZQ60095.1"/>
    </source>
</evidence>
<feature type="chain" id="PRO_5038852488" evidence="1">
    <location>
        <begin position="23"/>
        <end position="328"/>
    </location>
</feature>
<accession>A0A4V2EL26</accession>
<dbReference type="PANTHER" id="PTHR35527">
    <property type="entry name" value="CHOLOYLGLYCINE HYDROLASE"/>
    <property type="match status" value="1"/>
</dbReference>
<dbReference type="Gene3D" id="3.60.60.10">
    <property type="entry name" value="Penicillin V Acylase, Chain A"/>
    <property type="match status" value="1"/>
</dbReference>
<dbReference type="PROSITE" id="PS51257">
    <property type="entry name" value="PROKAR_LIPOPROTEIN"/>
    <property type="match status" value="1"/>
</dbReference>
<evidence type="ECO:0000313" key="4">
    <source>
        <dbReference type="Proteomes" id="UP000292003"/>
    </source>
</evidence>
<dbReference type="AlphaFoldDB" id="A0A4V2EL26"/>
<evidence type="ECO:0000259" key="2">
    <source>
        <dbReference type="Pfam" id="PF03417"/>
    </source>
</evidence>
<dbReference type="SUPFAM" id="SSF56235">
    <property type="entry name" value="N-terminal nucleophile aminohydrolases (Ntn hydrolases)"/>
    <property type="match status" value="1"/>
</dbReference>
<keyword evidence="3" id="KW-0378">Hydrolase</keyword>
<dbReference type="RefSeq" id="WP_130479081.1">
    <property type="nucleotide sequence ID" value="NZ_SFCC01000019.1"/>
</dbReference>
<feature type="domain" description="Peptidase C45 hydrolase" evidence="2">
    <location>
        <begin position="149"/>
        <end position="236"/>
    </location>
</feature>
<dbReference type="GO" id="GO:0016787">
    <property type="term" value="F:hydrolase activity"/>
    <property type="evidence" value="ECO:0007669"/>
    <property type="project" value="UniProtKB-KW"/>
</dbReference>
<dbReference type="OrthoDB" id="9794717at2"/>
<comment type="caution">
    <text evidence="3">The sequence shown here is derived from an EMBL/GenBank/DDBJ whole genome shotgun (WGS) entry which is preliminary data.</text>
</comment>
<protein>
    <submittedName>
        <fullName evidence="3">Linear amide C-N hydrolase</fullName>
    </submittedName>
</protein>
<dbReference type="PANTHER" id="PTHR35527:SF2">
    <property type="entry name" value="HYDROLASE"/>
    <property type="match status" value="1"/>
</dbReference>
<dbReference type="EMBL" id="SFCC01000019">
    <property type="protein sequence ID" value="RZQ60095.1"/>
    <property type="molecule type" value="Genomic_DNA"/>
</dbReference>